<sequence>MQYELVFTAKIENSWHLYSQDIPDGGPIPTSFSINGSDNFELVGNVEEISEAEEKYDPSFDMNLKLFSDKAVFIQKVKLISDGPVTISG</sequence>
<gene>
    <name evidence="1" type="ORF">S03H2_64068</name>
</gene>
<feature type="non-terminal residue" evidence="1">
    <location>
        <position position="89"/>
    </location>
</feature>
<comment type="caution">
    <text evidence="1">The sequence shown here is derived from an EMBL/GenBank/DDBJ whole genome shotgun (WGS) entry which is preliminary data.</text>
</comment>
<dbReference type="AlphaFoldDB" id="X1J5E2"/>
<dbReference type="EMBL" id="BARU01041574">
    <property type="protein sequence ID" value="GAH76740.1"/>
    <property type="molecule type" value="Genomic_DNA"/>
</dbReference>
<protein>
    <submittedName>
        <fullName evidence="1">Uncharacterized protein</fullName>
    </submittedName>
</protein>
<accession>X1J5E2</accession>
<organism evidence="1">
    <name type="scientific">marine sediment metagenome</name>
    <dbReference type="NCBI Taxonomy" id="412755"/>
    <lineage>
        <taxon>unclassified sequences</taxon>
        <taxon>metagenomes</taxon>
        <taxon>ecological metagenomes</taxon>
    </lineage>
</organism>
<name>X1J5E2_9ZZZZ</name>
<reference evidence="1" key="1">
    <citation type="journal article" date="2014" name="Front. Microbiol.">
        <title>High frequency of phylogenetically diverse reductive dehalogenase-homologous genes in deep subseafloor sedimentary metagenomes.</title>
        <authorList>
            <person name="Kawai M."/>
            <person name="Futagami T."/>
            <person name="Toyoda A."/>
            <person name="Takaki Y."/>
            <person name="Nishi S."/>
            <person name="Hori S."/>
            <person name="Arai W."/>
            <person name="Tsubouchi T."/>
            <person name="Morono Y."/>
            <person name="Uchiyama I."/>
            <person name="Ito T."/>
            <person name="Fujiyama A."/>
            <person name="Inagaki F."/>
            <person name="Takami H."/>
        </authorList>
    </citation>
    <scope>NUCLEOTIDE SEQUENCE</scope>
    <source>
        <strain evidence="1">Expedition CK06-06</strain>
    </source>
</reference>
<proteinExistence type="predicted"/>
<evidence type="ECO:0000313" key="1">
    <source>
        <dbReference type="EMBL" id="GAH76740.1"/>
    </source>
</evidence>